<sequence length="137" mass="15427">MLYIDNKISQLKTRNLLVNAFFFLLLAACVNTPEQLKLNSVQFIDFDLRKLVTVDNLTISKSETGNTQVNMLLQNISKQPLIIEVSVGWYDANFIATEDSSRWQQLTISPFQTQVLQVSATSSKSSHFVINIRNGGS</sequence>
<proteinExistence type="predicted"/>
<dbReference type="EMBL" id="BAEN01000023">
    <property type="protein sequence ID" value="GAC13829.1"/>
    <property type="molecule type" value="Genomic_DNA"/>
</dbReference>
<comment type="caution">
    <text evidence="1">The sequence shown here is derived from an EMBL/GenBank/DDBJ whole genome shotgun (WGS) entry which is preliminary data.</text>
</comment>
<dbReference type="Proteomes" id="UP000006334">
    <property type="component" value="Unassembled WGS sequence"/>
</dbReference>
<dbReference type="InterPro" id="IPR038483">
    <property type="entry name" value="YcfL-like_sf"/>
</dbReference>
<keyword evidence="2" id="KW-1185">Reference proteome</keyword>
<dbReference type="Pfam" id="PF07233">
    <property type="entry name" value="DUF1425"/>
    <property type="match status" value="1"/>
</dbReference>
<reference evidence="1 2" key="1">
    <citation type="journal article" date="2017" name="Antonie Van Leeuwenhoek">
        <title>Rhizobium rhizosphaerae sp. nov., a novel species isolated from rice rhizosphere.</title>
        <authorList>
            <person name="Zhao J.J."/>
            <person name="Zhang J."/>
            <person name="Zhang R.J."/>
            <person name="Zhang C.W."/>
            <person name="Yin H.Q."/>
            <person name="Zhang X.X."/>
        </authorList>
    </citation>
    <scope>NUCLEOTIDE SEQUENCE [LARGE SCALE GENOMIC DNA]</scope>
    <source>
        <strain evidence="1 2">E3</strain>
    </source>
</reference>
<evidence type="ECO:0000313" key="1">
    <source>
        <dbReference type="EMBL" id="GAC13829.1"/>
    </source>
</evidence>
<gene>
    <name evidence="1" type="ORF">GLIP_1188</name>
</gene>
<dbReference type="STRING" id="1127673.GLIP_1188"/>
<protein>
    <recommendedName>
        <fullName evidence="3">Lipoprotein</fullName>
    </recommendedName>
</protein>
<evidence type="ECO:0008006" key="3">
    <source>
        <dbReference type="Google" id="ProtNLM"/>
    </source>
</evidence>
<organism evidence="1 2">
    <name type="scientific">Aliiglaciecola lipolytica E3</name>
    <dbReference type="NCBI Taxonomy" id="1127673"/>
    <lineage>
        <taxon>Bacteria</taxon>
        <taxon>Pseudomonadati</taxon>
        <taxon>Pseudomonadota</taxon>
        <taxon>Gammaproteobacteria</taxon>
        <taxon>Alteromonadales</taxon>
        <taxon>Alteromonadaceae</taxon>
        <taxon>Aliiglaciecola</taxon>
    </lineage>
</organism>
<name>K6WZK0_9ALTE</name>
<dbReference type="Gene3D" id="2.60.40.3230">
    <property type="match status" value="1"/>
</dbReference>
<accession>K6WZK0</accession>
<evidence type="ECO:0000313" key="2">
    <source>
        <dbReference type="Proteomes" id="UP000006334"/>
    </source>
</evidence>
<dbReference type="InterPro" id="IPR010824">
    <property type="entry name" value="DUF1425"/>
</dbReference>
<dbReference type="PROSITE" id="PS51257">
    <property type="entry name" value="PROKAR_LIPOPROTEIN"/>
    <property type="match status" value="1"/>
</dbReference>
<dbReference type="AlphaFoldDB" id="K6WZK0"/>